<dbReference type="GO" id="GO:0003700">
    <property type="term" value="F:DNA-binding transcription factor activity"/>
    <property type="evidence" value="ECO:0007669"/>
    <property type="project" value="InterPro"/>
</dbReference>
<evidence type="ECO:0000313" key="2">
    <source>
        <dbReference type="Proteomes" id="UP000178892"/>
    </source>
</evidence>
<evidence type="ECO:0000313" key="1">
    <source>
        <dbReference type="EMBL" id="OGE81141.1"/>
    </source>
</evidence>
<dbReference type="InterPro" id="IPR010921">
    <property type="entry name" value="Trp_repressor/repl_initiator"/>
</dbReference>
<dbReference type="NCBIfam" id="TIGR02531">
    <property type="entry name" value="yecD_yerC"/>
    <property type="match status" value="1"/>
</dbReference>
<dbReference type="PANTHER" id="PTHR40080">
    <property type="entry name" value="LMO1763 PROTEIN"/>
    <property type="match status" value="1"/>
</dbReference>
<protein>
    <recommendedName>
        <fullName evidence="3">TrpR like protein, YerC/YecD</fullName>
    </recommendedName>
</protein>
<dbReference type="Pfam" id="PF01371">
    <property type="entry name" value="Trp_repressor"/>
    <property type="match status" value="1"/>
</dbReference>
<dbReference type="GO" id="GO:0043565">
    <property type="term" value="F:sequence-specific DNA binding"/>
    <property type="evidence" value="ECO:0007669"/>
    <property type="project" value="InterPro"/>
</dbReference>
<dbReference type="AlphaFoldDB" id="A0A1F5NTZ4"/>
<dbReference type="InterPro" id="IPR038116">
    <property type="entry name" value="TrpR-like_sf"/>
</dbReference>
<dbReference type="InterPro" id="IPR013368">
    <property type="entry name" value="YecD_YerC"/>
</dbReference>
<evidence type="ECO:0008006" key="3">
    <source>
        <dbReference type="Google" id="ProtNLM"/>
    </source>
</evidence>
<proteinExistence type="predicted"/>
<dbReference type="SUPFAM" id="SSF48295">
    <property type="entry name" value="TrpR-like"/>
    <property type="match status" value="1"/>
</dbReference>
<dbReference type="EMBL" id="MFEL01000010">
    <property type="protein sequence ID" value="OGE81141.1"/>
    <property type="molecule type" value="Genomic_DNA"/>
</dbReference>
<dbReference type="Proteomes" id="UP000178892">
    <property type="component" value="Unassembled WGS sequence"/>
</dbReference>
<organism evidence="1 2">
    <name type="scientific">Candidatus Doudnabacteria bacterium RIFCSPHIGHO2_01_FULL_46_24</name>
    <dbReference type="NCBI Taxonomy" id="1817825"/>
    <lineage>
        <taxon>Bacteria</taxon>
        <taxon>Candidatus Doudnaibacteriota</taxon>
    </lineage>
</organism>
<dbReference type="InterPro" id="IPR000831">
    <property type="entry name" value="Trp_repress"/>
</dbReference>
<sequence length="169" mass="19856">MHNLKYKLKKQEQNELFIKLAKAITTLHSSQEAANFLRDLLSEVEVLMLARRLQIAELLIEGLTYDQIRSRLKAGPGTIARVQTWLELYGDGYREVIKRCASRNKSDDELAKPYSQLKKKYPMYFWPELLLKEIIKSAKKREKQRLLKVVEQLRTKTHLTSELNKLLTQ</sequence>
<accession>A0A1F5NTZ4</accession>
<comment type="caution">
    <text evidence="1">The sequence shown here is derived from an EMBL/GenBank/DDBJ whole genome shotgun (WGS) entry which is preliminary data.</text>
</comment>
<reference evidence="1 2" key="1">
    <citation type="journal article" date="2016" name="Nat. Commun.">
        <title>Thousands of microbial genomes shed light on interconnected biogeochemical processes in an aquifer system.</title>
        <authorList>
            <person name="Anantharaman K."/>
            <person name="Brown C.T."/>
            <person name="Hug L.A."/>
            <person name="Sharon I."/>
            <person name="Castelle C.J."/>
            <person name="Probst A.J."/>
            <person name="Thomas B.C."/>
            <person name="Singh A."/>
            <person name="Wilkins M.J."/>
            <person name="Karaoz U."/>
            <person name="Brodie E.L."/>
            <person name="Williams K.H."/>
            <person name="Hubbard S.S."/>
            <person name="Banfield J.F."/>
        </authorList>
    </citation>
    <scope>NUCLEOTIDE SEQUENCE [LARGE SCALE GENOMIC DNA]</scope>
</reference>
<gene>
    <name evidence="1" type="ORF">A2720_01205</name>
</gene>
<dbReference type="PANTHER" id="PTHR40080:SF1">
    <property type="entry name" value="TRPR-LIKE PROTEIN YERC_YECD"/>
    <property type="match status" value="1"/>
</dbReference>
<dbReference type="STRING" id="1817825.A2720_01205"/>
<dbReference type="Gene3D" id="1.10.1270.10">
    <property type="entry name" value="TrpR-like"/>
    <property type="match status" value="1"/>
</dbReference>
<name>A0A1F5NTZ4_9BACT</name>